<dbReference type="EMBL" id="LJYG01000019">
    <property type="protein sequence ID" value="KRQ17060.1"/>
    <property type="molecule type" value="Genomic_DNA"/>
</dbReference>
<evidence type="ECO:0008006" key="3">
    <source>
        <dbReference type="Google" id="ProtNLM"/>
    </source>
</evidence>
<gene>
    <name evidence="1" type="ORF">AOQ71_04195</name>
</gene>
<sequence length="143" mass="15099">MAGVSLAGPIGGYDCAIIATARYVVGDRNEHDVVSFQYTCNGADGVFKNAVVTAISVVELDNEEGTFLGSFNLHRSPDGFAAEQLLEGIGDIVVEGDNAVGIEAYGKTSFKFASGALECLAEKTVKFTAKPTGFGKFKLEFMD</sequence>
<evidence type="ECO:0000313" key="2">
    <source>
        <dbReference type="Proteomes" id="UP000051936"/>
    </source>
</evidence>
<protein>
    <recommendedName>
        <fullName evidence="3">DUF3224 domain-containing protein</fullName>
    </recommendedName>
</protein>
<organism evidence="1 2">
    <name type="scientific">Bradyrhizobium manausense</name>
    <dbReference type="NCBI Taxonomy" id="989370"/>
    <lineage>
        <taxon>Bacteria</taxon>
        <taxon>Pseudomonadati</taxon>
        <taxon>Pseudomonadota</taxon>
        <taxon>Alphaproteobacteria</taxon>
        <taxon>Hyphomicrobiales</taxon>
        <taxon>Nitrobacteraceae</taxon>
        <taxon>Bradyrhizobium</taxon>
    </lineage>
</organism>
<accession>A0A0R3EAA5</accession>
<name>A0A0R3EAA5_9BRAD</name>
<dbReference type="Proteomes" id="UP000051936">
    <property type="component" value="Unassembled WGS sequence"/>
</dbReference>
<dbReference type="AlphaFoldDB" id="A0A0R3EAA5"/>
<comment type="caution">
    <text evidence="1">The sequence shown here is derived from an EMBL/GenBank/DDBJ whole genome shotgun (WGS) entry which is preliminary data.</text>
</comment>
<keyword evidence="2" id="KW-1185">Reference proteome</keyword>
<evidence type="ECO:0000313" key="1">
    <source>
        <dbReference type="EMBL" id="KRQ17060.1"/>
    </source>
</evidence>
<proteinExistence type="predicted"/>
<reference evidence="1 2" key="1">
    <citation type="submission" date="2015-09" db="EMBL/GenBank/DDBJ databases">
        <title>Draft Genome Sequence of Bradyrhizobium manausense Strain BR 3351T, a Novel Symbiotic Nitrogen-Fixing Alphaproteobacterium Isolated from Brazilian Amazon Rain Forest.</title>
        <authorList>
            <person name="De Araujo J.L."/>
            <person name="Zilli J.E."/>
        </authorList>
    </citation>
    <scope>NUCLEOTIDE SEQUENCE [LARGE SCALE GENOMIC DNA]</scope>
    <source>
        <strain evidence="1 2">BR3351</strain>
    </source>
</reference>